<dbReference type="Gene3D" id="3.40.190.150">
    <property type="entry name" value="Bordetella uptake gene, domain 1"/>
    <property type="match status" value="1"/>
</dbReference>
<dbReference type="CDD" id="cd13579">
    <property type="entry name" value="PBP2_Bug_NagM"/>
    <property type="match status" value="1"/>
</dbReference>
<reference evidence="3 4" key="1">
    <citation type="journal article" date="2020" name="G3 (Bethesda)">
        <title>CeMbio - The Caenorhabditis elegans Microbiome Resource.</title>
        <authorList>
            <person name="Dirksen P."/>
            <person name="Assie A."/>
            <person name="Zimmermann J."/>
            <person name="Zhang F."/>
            <person name="Tietje A.M."/>
            <person name="Marsh S.A."/>
            <person name="Felix M.A."/>
            <person name="Shapira M."/>
            <person name="Kaleta C."/>
            <person name="Schulenburg H."/>
            <person name="Samuel B."/>
        </authorList>
    </citation>
    <scope>NUCLEOTIDE SEQUENCE [LARGE SCALE GENOMIC DNA]</scope>
    <source>
        <strain evidence="3 4">BIGb0172</strain>
    </source>
</reference>
<gene>
    <name evidence="3" type="ORF">HS961_05350</name>
</gene>
<organism evidence="3 4">
    <name type="scientific">Comamonas piscis</name>
    <dbReference type="NCBI Taxonomy" id="1562974"/>
    <lineage>
        <taxon>Bacteria</taxon>
        <taxon>Pseudomonadati</taxon>
        <taxon>Pseudomonadota</taxon>
        <taxon>Betaproteobacteria</taxon>
        <taxon>Burkholderiales</taxon>
        <taxon>Comamonadaceae</taxon>
        <taxon>Comamonas</taxon>
    </lineage>
</organism>
<evidence type="ECO:0000313" key="4">
    <source>
        <dbReference type="Proteomes" id="UP000515240"/>
    </source>
</evidence>
<keyword evidence="4" id="KW-1185">Reference proteome</keyword>
<dbReference type="EMBL" id="CP058554">
    <property type="protein sequence ID" value="QMV72298.1"/>
    <property type="molecule type" value="Genomic_DNA"/>
</dbReference>
<feature type="signal peptide" evidence="2">
    <location>
        <begin position="1"/>
        <end position="32"/>
    </location>
</feature>
<keyword evidence="2" id="KW-0732">Signal</keyword>
<sequence>MVQRRHFLGQSAAMAASVLATTSSMWALPAQAQDGVLRIIVGYPPGGATDRVARIVADKLQASLGSTVIVDNKVGAGGRVAAQFVKNAPANQPLLMLANPAVMVVAPLVVNNLGYDPEQDFVPVSEVNRYVFGVAVSSAVPVKEMQHLLAWLKANPAKANIGVPATGSLPHFFALMLGKQAGVEAEAVGYKGSAPLLTDLMGGQVPVAVDTLDTLVQQHQAGKLRLLAVSGDARNAAVPDVPTLKEAGVNLSAAGWNTFFAPQSMPAAQVQRYAAAIHKVMQDPEVHKQFATNYLDPVASTSEQTAKALQAYKKQWAPVIQASGYKP</sequence>
<dbReference type="InterPro" id="IPR005064">
    <property type="entry name" value="BUG"/>
</dbReference>
<protein>
    <submittedName>
        <fullName evidence="3">Twin-arginine translocation signal domain-containing protein</fullName>
    </submittedName>
</protein>
<dbReference type="Gene3D" id="3.40.190.10">
    <property type="entry name" value="Periplasmic binding protein-like II"/>
    <property type="match status" value="1"/>
</dbReference>
<accession>A0A7G5EE73</accession>
<dbReference type="PANTHER" id="PTHR42928">
    <property type="entry name" value="TRICARBOXYLATE-BINDING PROTEIN"/>
    <property type="match status" value="1"/>
</dbReference>
<dbReference type="InterPro" id="IPR019546">
    <property type="entry name" value="TAT_signal_bac_arc"/>
</dbReference>
<dbReference type="SUPFAM" id="SSF53850">
    <property type="entry name" value="Periplasmic binding protein-like II"/>
    <property type="match status" value="1"/>
</dbReference>
<dbReference type="InterPro" id="IPR042100">
    <property type="entry name" value="Bug_dom1"/>
</dbReference>
<dbReference type="PROSITE" id="PS51318">
    <property type="entry name" value="TAT"/>
    <property type="match status" value="1"/>
</dbReference>
<dbReference type="InterPro" id="IPR006311">
    <property type="entry name" value="TAT_signal"/>
</dbReference>
<evidence type="ECO:0000313" key="3">
    <source>
        <dbReference type="EMBL" id="QMV72298.1"/>
    </source>
</evidence>
<dbReference type="PANTHER" id="PTHR42928:SF5">
    <property type="entry name" value="BLR1237 PROTEIN"/>
    <property type="match status" value="1"/>
</dbReference>
<evidence type="ECO:0000256" key="1">
    <source>
        <dbReference type="ARBA" id="ARBA00006987"/>
    </source>
</evidence>
<evidence type="ECO:0000256" key="2">
    <source>
        <dbReference type="SAM" id="SignalP"/>
    </source>
</evidence>
<dbReference type="Pfam" id="PF03401">
    <property type="entry name" value="TctC"/>
    <property type="match status" value="1"/>
</dbReference>
<dbReference type="NCBIfam" id="TIGR01409">
    <property type="entry name" value="TAT_signal_seq"/>
    <property type="match status" value="1"/>
</dbReference>
<proteinExistence type="inferred from homology"/>
<name>A0A7G5EE73_9BURK</name>
<feature type="chain" id="PRO_5028913755" evidence="2">
    <location>
        <begin position="33"/>
        <end position="327"/>
    </location>
</feature>
<dbReference type="KEGG" id="cpis:HS961_05350"/>
<dbReference type="PIRSF" id="PIRSF017082">
    <property type="entry name" value="YflP"/>
    <property type="match status" value="1"/>
</dbReference>
<dbReference type="Proteomes" id="UP000515240">
    <property type="component" value="Chromosome"/>
</dbReference>
<comment type="similarity">
    <text evidence="1">Belongs to the UPF0065 (bug) family.</text>
</comment>
<dbReference type="RefSeq" id="WP_182326718.1">
    <property type="nucleotide sequence ID" value="NZ_CP058554.1"/>
</dbReference>
<dbReference type="AlphaFoldDB" id="A0A7G5EE73"/>